<evidence type="ECO:0000313" key="2">
    <source>
        <dbReference type="EMBL" id="GAA4450774.1"/>
    </source>
</evidence>
<evidence type="ECO:0000313" key="3">
    <source>
        <dbReference type="Proteomes" id="UP001501410"/>
    </source>
</evidence>
<evidence type="ECO:0000256" key="1">
    <source>
        <dbReference type="SAM" id="SignalP"/>
    </source>
</evidence>
<reference evidence="3" key="1">
    <citation type="journal article" date="2019" name="Int. J. Syst. Evol. Microbiol.">
        <title>The Global Catalogue of Microorganisms (GCM) 10K type strain sequencing project: providing services to taxonomists for standard genome sequencing and annotation.</title>
        <authorList>
            <consortium name="The Broad Institute Genomics Platform"/>
            <consortium name="The Broad Institute Genome Sequencing Center for Infectious Disease"/>
            <person name="Wu L."/>
            <person name="Ma J."/>
        </authorList>
    </citation>
    <scope>NUCLEOTIDE SEQUENCE [LARGE SCALE GENOMIC DNA]</scope>
    <source>
        <strain evidence="3">JCM 31921</strain>
    </source>
</reference>
<feature type="chain" id="PRO_5045274787" description="DUF4367 domain-containing protein" evidence="1">
    <location>
        <begin position="22"/>
        <end position="164"/>
    </location>
</feature>
<dbReference type="PROSITE" id="PS51257">
    <property type="entry name" value="PROKAR_LIPOPROTEIN"/>
    <property type="match status" value="1"/>
</dbReference>
<sequence>MQKLRLLSLLLCLLITSCSESNPDTLLLFNNHKFALQPGETVIQADSGIAATYKQRYNNEATVQLPLYRFVRGKDYLLFIAAPFHASLDRIAESRNKVQADTVFSESHDRQQFHRYYRLGKKYCSEWVFAMDTASMICIFGETTERGIAETVLNPSEMKKRITQ</sequence>
<dbReference type="RefSeq" id="WP_344822782.1">
    <property type="nucleotide sequence ID" value="NZ_BAABEZ010000004.1"/>
</dbReference>
<dbReference type="EMBL" id="BAABEZ010000004">
    <property type="protein sequence ID" value="GAA4450774.1"/>
    <property type="molecule type" value="Genomic_DNA"/>
</dbReference>
<protein>
    <recommendedName>
        <fullName evidence="4">DUF4367 domain-containing protein</fullName>
    </recommendedName>
</protein>
<keyword evidence="1" id="KW-0732">Signal</keyword>
<gene>
    <name evidence="2" type="ORF">GCM10023092_07270</name>
</gene>
<keyword evidence="3" id="KW-1185">Reference proteome</keyword>
<feature type="signal peptide" evidence="1">
    <location>
        <begin position="1"/>
        <end position="21"/>
    </location>
</feature>
<comment type="caution">
    <text evidence="2">The sequence shown here is derived from an EMBL/GenBank/DDBJ whole genome shotgun (WGS) entry which is preliminary data.</text>
</comment>
<organism evidence="2 3">
    <name type="scientific">Rurimicrobium arvi</name>
    <dbReference type="NCBI Taxonomy" id="2049916"/>
    <lineage>
        <taxon>Bacteria</taxon>
        <taxon>Pseudomonadati</taxon>
        <taxon>Bacteroidota</taxon>
        <taxon>Chitinophagia</taxon>
        <taxon>Chitinophagales</taxon>
        <taxon>Chitinophagaceae</taxon>
        <taxon>Rurimicrobium</taxon>
    </lineage>
</organism>
<evidence type="ECO:0008006" key="4">
    <source>
        <dbReference type="Google" id="ProtNLM"/>
    </source>
</evidence>
<proteinExistence type="predicted"/>
<accession>A0ABP8MKQ6</accession>
<name>A0ABP8MKQ6_9BACT</name>
<dbReference type="Proteomes" id="UP001501410">
    <property type="component" value="Unassembled WGS sequence"/>
</dbReference>